<feature type="repeat" description="RCC1" evidence="3">
    <location>
        <begin position="69"/>
        <end position="121"/>
    </location>
</feature>
<name>A0AAE0Z2P6_9GAST</name>
<dbReference type="SUPFAM" id="SSF50729">
    <property type="entry name" value="PH domain-like"/>
    <property type="match status" value="1"/>
</dbReference>
<dbReference type="GO" id="GO:0031267">
    <property type="term" value="F:small GTPase binding"/>
    <property type="evidence" value="ECO:0007669"/>
    <property type="project" value="TreeGrafter"/>
</dbReference>
<feature type="region of interest" description="Disordered" evidence="4">
    <location>
        <begin position="1"/>
        <end position="23"/>
    </location>
</feature>
<dbReference type="InterPro" id="IPR000408">
    <property type="entry name" value="Reg_chr_condens"/>
</dbReference>
<dbReference type="GO" id="GO:0005085">
    <property type="term" value="F:guanyl-nucleotide exchange factor activity"/>
    <property type="evidence" value="ECO:0007669"/>
    <property type="project" value="UniProtKB-KW"/>
</dbReference>
<dbReference type="PROSITE" id="PS51205">
    <property type="entry name" value="VPS9"/>
    <property type="match status" value="1"/>
</dbReference>
<dbReference type="SMART" id="SM00698">
    <property type="entry name" value="MORN"/>
    <property type="match status" value="6"/>
</dbReference>
<feature type="compositionally biased region" description="Basic and acidic residues" evidence="4">
    <location>
        <begin position="12"/>
        <end position="23"/>
    </location>
</feature>
<dbReference type="PANTHER" id="PTHR46089">
    <property type="entry name" value="ALSIN HOMOLOG"/>
    <property type="match status" value="1"/>
</dbReference>
<dbReference type="Pfam" id="PF26202">
    <property type="entry name" value="HA_Alsin"/>
    <property type="match status" value="1"/>
</dbReference>
<feature type="compositionally biased region" description="Low complexity" evidence="4">
    <location>
        <begin position="668"/>
        <end position="700"/>
    </location>
</feature>
<dbReference type="Pfam" id="PF25582">
    <property type="entry name" value="DH_Alsin"/>
    <property type="match status" value="1"/>
</dbReference>
<evidence type="ECO:0000256" key="3">
    <source>
        <dbReference type="PROSITE-ProRule" id="PRU00235"/>
    </source>
</evidence>
<dbReference type="InterPro" id="IPR059093">
    <property type="entry name" value="HA_Alsin"/>
</dbReference>
<dbReference type="InterPro" id="IPR009091">
    <property type="entry name" value="RCC1/BLIP-II"/>
</dbReference>
<proteinExistence type="predicted"/>
<evidence type="ECO:0000256" key="1">
    <source>
        <dbReference type="ARBA" id="ARBA00022658"/>
    </source>
</evidence>
<dbReference type="InterPro" id="IPR003123">
    <property type="entry name" value="VPS9"/>
</dbReference>
<dbReference type="Proteomes" id="UP001283361">
    <property type="component" value="Unassembled WGS sequence"/>
</dbReference>
<accession>A0AAE0Z2P6</accession>
<dbReference type="SUPFAM" id="SSF50985">
    <property type="entry name" value="RCC1/BLIP-II"/>
    <property type="match status" value="2"/>
</dbReference>
<dbReference type="Pfam" id="PF02493">
    <property type="entry name" value="MORN"/>
    <property type="match status" value="6"/>
</dbReference>
<feature type="domain" description="VPS9" evidence="5">
    <location>
        <begin position="1783"/>
        <end position="1929"/>
    </location>
</feature>
<dbReference type="Pfam" id="PF00415">
    <property type="entry name" value="RCC1"/>
    <property type="match status" value="5"/>
</dbReference>
<feature type="repeat" description="RCC1" evidence="3">
    <location>
        <begin position="122"/>
        <end position="187"/>
    </location>
</feature>
<dbReference type="Gene3D" id="2.20.110.10">
    <property type="entry name" value="Histone H3 K4-specific methyltransferase SET7/9 N-terminal domain"/>
    <property type="match status" value="1"/>
</dbReference>
<dbReference type="SUPFAM" id="SSF109993">
    <property type="entry name" value="VPS9 domain"/>
    <property type="match status" value="1"/>
</dbReference>
<feature type="region of interest" description="Disordered" evidence="4">
    <location>
        <begin position="1704"/>
        <end position="1727"/>
    </location>
</feature>
<dbReference type="PRINTS" id="PR00633">
    <property type="entry name" value="RCCNDNSATION"/>
</dbReference>
<dbReference type="GO" id="GO:0016197">
    <property type="term" value="P:endosomal transport"/>
    <property type="evidence" value="ECO:0007669"/>
    <property type="project" value="TreeGrafter"/>
</dbReference>
<evidence type="ECO:0000259" key="5">
    <source>
        <dbReference type="PROSITE" id="PS51205"/>
    </source>
</evidence>
<dbReference type="Gene3D" id="1.20.1050.80">
    <property type="entry name" value="VPS9 domain"/>
    <property type="match status" value="1"/>
</dbReference>
<keyword evidence="1" id="KW-0344">Guanine-nucleotide releasing factor</keyword>
<dbReference type="PROSITE" id="PS00626">
    <property type="entry name" value="RCC1_2"/>
    <property type="match status" value="2"/>
</dbReference>
<dbReference type="InterPro" id="IPR051984">
    <property type="entry name" value="Alsin"/>
</dbReference>
<evidence type="ECO:0000313" key="7">
    <source>
        <dbReference type="Proteomes" id="UP001283361"/>
    </source>
</evidence>
<dbReference type="GO" id="GO:0005737">
    <property type="term" value="C:cytoplasm"/>
    <property type="evidence" value="ECO:0007669"/>
    <property type="project" value="TreeGrafter"/>
</dbReference>
<dbReference type="SUPFAM" id="SSF82185">
    <property type="entry name" value="Histone H3 K4-specific methyltransferase SET7/9 N-terminal domain"/>
    <property type="match status" value="2"/>
</dbReference>
<dbReference type="InterPro" id="IPR003409">
    <property type="entry name" value="MORN"/>
</dbReference>
<organism evidence="6 7">
    <name type="scientific">Elysia crispata</name>
    <name type="common">lettuce slug</name>
    <dbReference type="NCBI Taxonomy" id="231223"/>
    <lineage>
        <taxon>Eukaryota</taxon>
        <taxon>Metazoa</taxon>
        <taxon>Spiralia</taxon>
        <taxon>Lophotrochozoa</taxon>
        <taxon>Mollusca</taxon>
        <taxon>Gastropoda</taxon>
        <taxon>Heterobranchia</taxon>
        <taxon>Euthyneura</taxon>
        <taxon>Panpulmonata</taxon>
        <taxon>Sacoglossa</taxon>
        <taxon>Placobranchoidea</taxon>
        <taxon>Plakobranchidae</taxon>
        <taxon>Elysia</taxon>
    </lineage>
</organism>
<gene>
    <name evidence="6" type="ORF">RRG08_010356</name>
</gene>
<dbReference type="PANTHER" id="PTHR46089:SF2">
    <property type="entry name" value="ALSIN HOMOLOG"/>
    <property type="match status" value="1"/>
</dbReference>
<feature type="compositionally biased region" description="Polar residues" evidence="4">
    <location>
        <begin position="733"/>
        <end position="749"/>
    </location>
</feature>
<feature type="compositionally biased region" description="Basic and acidic residues" evidence="4">
    <location>
        <begin position="436"/>
        <end position="454"/>
    </location>
</feature>
<dbReference type="InterPro" id="IPR001849">
    <property type="entry name" value="PH_domain"/>
</dbReference>
<protein>
    <recommendedName>
        <fullName evidence="5">VPS9 domain-containing protein</fullName>
    </recommendedName>
</protein>
<feature type="compositionally biased region" description="Polar residues" evidence="4">
    <location>
        <begin position="335"/>
        <end position="351"/>
    </location>
</feature>
<feature type="region of interest" description="Disordered" evidence="4">
    <location>
        <begin position="659"/>
        <end position="768"/>
    </location>
</feature>
<feature type="repeat" description="RCC1" evidence="3">
    <location>
        <begin position="775"/>
        <end position="826"/>
    </location>
</feature>
<feature type="region of interest" description="Disordered" evidence="4">
    <location>
        <begin position="324"/>
        <end position="539"/>
    </location>
</feature>
<keyword evidence="7" id="KW-1185">Reference proteome</keyword>
<dbReference type="PROSITE" id="PS50012">
    <property type="entry name" value="RCC1_3"/>
    <property type="match status" value="5"/>
</dbReference>
<reference evidence="6" key="1">
    <citation type="journal article" date="2023" name="G3 (Bethesda)">
        <title>A reference genome for the long-term kleptoplast-retaining sea slug Elysia crispata morphotype clarki.</title>
        <authorList>
            <person name="Eastman K.E."/>
            <person name="Pendleton A.L."/>
            <person name="Shaikh M.A."/>
            <person name="Suttiyut T."/>
            <person name="Ogas R."/>
            <person name="Tomko P."/>
            <person name="Gavelis G."/>
            <person name="Widhalm J.R."/>
            <person name="Wisecaver J.H."/>
        </authorList>
    </citation>
    <scope>NUCLEOTIDE SEQUENCE</scope>
    <source>
        <strain evidence="6">ECLA1</strain>
    </source>
</reference>
<feature type="repeat" description="RCC1" evidence="3">
    <location>
        <begin position="827"/>
        <end position="876"/>
    </location>
</feature>
<dbReference type="SMART" id="SM00233">
    <property type="entry name" value="PH"/>
    <property type="match status" value="1"/>
</dbReference>
<dbReference type="Pfam" id="PF02204">
    <property type="entry name" value="VPS9"/>
    <property type="match status" value="1"/>
</dbReference>
<sequence>MEPEYGTGRVCGEGDKDVSDKPVTDSTTACMWKGFAQDLQVVTFDLFSQHKIKAASLGSQHCLFLTYENLVFVQGNNELGQLGQGLREIQEAASPMLVSEISSPVTAIASGTYHNAVVTVEGQVYCWGSSKEGQCGTGCLDIVRTPTVVPVEISTGFCQHGIPNPASPVCIKSVACGASHTLALSYESEIWAWGAGPQLGLGELVHAPIPRRIDSLNGKVALAVYCGNSHSLALLLSSSRSSVTPNSSPVKSKKMVTAKSTKVKEDKHYPPRCTVCNNEIYTFTESNDTCVIEAVHECKSTQDIDQSAVEDVFTSSGLHTFTEKQNLKHRKKNKVVNSPGASNSEEPSSPGVTKEQDVSDSDTGLASLQEDLSSDEVASPSKEEEEITDDQRLANIPDCETSILVIADENSSEIFGNRGKEEGPENSESGGGEGAESEREEGNSGQTFEDRAMGEDQSLGNTCGEGKGGNVGNNDVAGAATEREKDVNLENTENSAGSLEHLKVKCSSDGVKENLSLPKSPHHQGEKEALRHQPTSANIDQDVTNNTLSHIEENQVPNDSADNVGQTGRHTIQRQISGKSLNLLNQTDAMEYLQKQFEDDVMAEESHKEKKVKNADSKKEKRNMSLNDVLGYSSNVMSQVKSMTSRAWTNLSVFGSSGQLADNSTNNTQVDPGGQGQGDPTPQSQSLLSSTGSSALGSPAYRDSPDSDTNSSSLARWSRDLATVDPDPANAESAGQKSLRTIQMQQRNLSSSRTSTGTSVTEEPEECQPPVVTATEVWIWGKNDHCQLGIGDQLDRAFPIELKGFRGRHVVKLAAGLNHSLALTSNSHVFSWGSNSYGQLGQSEDMISPMRIKIAKSSPVWDIAAGTNHSLFLGDSAEMTPEVFYCGKQPSQGAHHSSEKTSQLLSVAPVARMGLITRVVAGGDSCVCLALNPPHPESKVLFELAASERPFYNQLIKTTNVLLRPLQKSAFYTSMDVFPYKSCLENLISAFGSLTKKVGEGIADLTRCIQNQSPLTQSHLVQCHNDFVQAFLHYSQAFSDLLAVGGFDFCTKIGIEFFEKVQSSIQDLAQERDKSVGASKLFLRAMLYPFFRVGIYATYFSRIAEVMTNLNHSADVQGVSLAWAGLKSSLSQEHKTAEATRFFWDTVASKTIMDSLRVPARRLLKESKTSPLHWPSGSRFSQRLFVLFTDIFVLVQNNSMTVLPLETVWIDPSTPEIENPNGITILAPEDKFDLVAPSSDQKAQWLMALNSAISRIVTNQKSLPNVHSSEDQVTPPLVRHACHKFVKTGIYKDAVYQGSWLSAKVDGMGLMNFEDGSVYEGQFKRGLMHGPGTRTVVRPADKEIQKGNWKDGKLHGLATVSYSNGDLYEGFFQEGQRFGHGCYQSGRHNRASCTSIYVGEWNFNMRDGFGVQDDTLKGEKYMGMWVDDQRHGNGVLVTLDGMYFEGNFVQNKLQGFGLMISDDNTMYEGDFMGTTHLSGKGTLTLPTGDKMEGTFNGSLNTGLKINGTFHKSVSSPDSDRRHNQHTSTKSKYFGRLCVSADNKWTDIFSHTAAALGQNQIKGQSSNMTEKAWEIVAITVSAGRKALKSDSTLSASKAKAQLALLDSLEKIPACRTGKLHKEAVEEIAAYLTKAFDAVQHPLGQLMEFVGEVFRASYIGVGAHPRLLPHAVLEARSYVKRIYTIVRFLFPALPADGGPKCIYPEEPTAAKEGSEEISGSQPGSSPLMGHQDLDADDPNMSVLTSAGLIYPILLPKIYPPLFDLYALYNERADDMYWERVTKLNRQSDMGLMAYLGVEQRFWLMEDMLKQGSSQKLSTVKDVCYAEAVDTLQQLSTAFSPIEKLKVIEQTFNEITKMVSERLAGDVMWCMDDLFPIFQFVVVRAKLQHLGAEIHLVEDLMEAHLELGEFGIMLTTLKACYFQIQNEKMPHH</sequence>
<dbReference type="Pfam" id="PF25383">
    <property type="entry name" value="PH_alsin"/>
    <property type="match status" value="1"/>
</dbReference>
<dbReference type="EMBL" id="JAWDGP010004850">
    <property type="protein sequence ID" value="KAK3761739.1"/>
    <property type="molecule type" value="Genomic_DNA"/>
</dbReference>
<feature type="compositionally biased region" description="Low complexity" evidence="4">
    <location>
        <begin position="750"/>
        <end position="761"/>
    </location>
</feature>
<dbReference type="InterPro" id="IPR011993">
    <property type="entry name" value="PH-like_dom_sf"/>
</dbReference>
<dbReference type="InterPro" id="IPR037191">
    <property type="entry name" value="VPS9_dom_sf"/>
</dbReference>
<comment type="caution">
    <text evidence="6">The sequence shown here is derived from an EMBL/GenBank/DDBJ whole genome shotgun (WGS) entry which is preliminary data.</text>
</comment>
<dbReference type="Gene3D" id="2.30.29.30">
    <property type="entry name" value="Pleckstrin-homology domain (PH domain)/Phosphotyrosine-binding domain (PTB)"/>
    <property type="match status" value="1"/>
</dbReference>
<keyword evidence="2" id="KW-0677">Repeat</keyword>
<feature type="repeat" description="RCC1" evidence="3">
    <location>
        <begin position="188"/>
        <end position="237"/>
    </location>
</feature>
<dbReference type="InterPro" id="IPR057248">
    <property type="entry name" value="Alsin-like_PH"/>
</dbReference>
<dbReference type="Gene3D" id="2.130.10.30">
    <property type="entry name" value="Regulator of chromosome condensation 1/beta-lactamase-inhibitor protein II"/>
    <property type="match status" value="2"/>
</dbReference>
<evidence type="ECO:0000256" key="4">
    <source>
        <dbReference type="SAM" id="MobiDB-lite"/>
    </source>
</evidence>
<evidence type="ECO:0000313" key="6">
    <source>
        <dbReference type="EMBL" id="KAK3761739.1"/>
    </source>
</evidence>
<evidence type="ECO:0000256" key="2">
    <source>
        <dbReference type="ARBA" id="ARBA00022737"/>
    </source>
</evidence>